<dbReference type="Gene3D" id="3.40.50.300">
    <property type="entry name" value="P-loop containing nucleotide triphosphate hydrolases"/>
    <property type="match status" value="1"/>
</dbReference>
<proteinExistence type="predicted"/>
<dbReference type="EMBL" id="MN739752">
    <property type="protein sequence ID" value="QHT24956.1"/>
    <property type="molecule type" value="Genomic_DNA"/>
</dbReference>
<organism evidence="1">
    <name type="scientific">viral metagenome</name>
    <dbReference type="NCBI Taxonomy" id="1070528"/>
    <lineage>
        <taxon>unclassified sequences</taxon>
        <taxon>metagenomes</taxon>
        <taxon>organismal metagenomes</taxon>
    </lineage>
</organism>
<sequence length="174" mass="20094">MTVIAISGFSGAGKSLMGKELAKLLQYNYIDIDDYFIPSKDKPRIKLSDGTVTVNFDSLEALDITKFKRDCKKLASDGNLIITGFTLRRDVLAFKPDHHIHLLVDKKLAIERRWKAKPFFKKDPNKQKRDLLMINEVAYPFYLDTLANSDIDKFFDANLPFPKVYEKIKEYLNI</sequence>
<reference evidence="1" key="1">
    <citation type="journal article" date="2020" name="Nature">
        <title>Giant virus diversity and host interactions through global metagenomics.</title>
        <authorList>
            <person name="Schulz F."/>
            <person name="Roux S."/>
            <person name="Paez-Espino D."/>
            <person name="Jungbluth S."/>
            <person name="Walsh D.A."/>
            <person name="Denef V.J."/>
            <person name="McMahon K.D."/>
            <person name="Konstantinidis K.T."/>
            <person name="Eloe-Fadrosh E.A."/>
            <person name="Kyrpides N.C."/>
            <person name="Woyke T."/>
        </authorList>
    </citation>
    <scope>NUCLEOTIDE SEQUENCE</scope>
    <source>
        <strain evidence="1">GVMAG-M-3300023179-150</strain>
    </source>
</reference>
<dbReference type="AlphaFoldDB" id="A0A6C0E703"/>
<protein>
    <submittedName>
        <fullName evidence="1">Uncharacterized protein</fullName>
    </submittedName>
</protein>
<dbReference type="InterPro" id="IPR031322">
    <property type="entry name" value="Shikimate/glucono_kinase"/>
</dbReference>
<dbReference type="SUPFAM" id="SSF52540">
    <property type="entry name" value="P-loop containing nucleoside triphosphate hydrolases"/>
    <property type="match status" value="1"/>
</dbReference>
<dbReference type="InterPro" id="IPR027417">
    <property type="entry name" value="P-loop_NTPase"/>
</dbReference>
<dbReference type="Pfam" id="PF01202">
    <property type="entry name" value="SKI"/>
    <property type="match status" value="1"/>
</dbReference>
<name>A0A6C0E703_9ZZZZ</name>
<accession>A0A6C0E703</accession>
<evidence type="ECO:0000313" key="1">
    <source>
        <dbReference type="EMBL" id="QHT24956.1"/>
    </source>
</evidence>